<organism evidence="2 3">
    <name type="scientific">Rubripirellula lacrimiformis</name>
    <dbReference type="NCBI Taxonomy" id="1930273"/>
    <lineage>
        <taxon>Bacteria</taxon>
        <taxon>Pseudomonadati</taxon>
        <taxon>Planctomycetota</taxon>
        <taxon>Planctomycetia</taxon>
        <taxon>Pirellulales</taxon>
        <taxon>Pirellulaceae</taxon>
        <taxon>Rubripirellula</taxon>
    </lineage>
</organism>
<evidence type="ECO:0000313" key="3">
    <source>
        <dbReference type="Proteomes" id="UP000318538"/>
    </source>
</evidence>
<keyword evidence="1" id="KW-1277">Toxin-antitoxin system</keyword>
<protein>
    <submittedName>
        <fullName evidence="2">Plasmid stabilization system protein</fullName>
    </submittedName>
</protein>
<gene>
    <name evidence="2" type="ORF">K227x_58290</name>
</gene>
<dbReference type="Proteomes" id="UP000318538">
    <property type="component" value="Chromosome"/>
</dbReference>
<accession>A0A517NJU5</accession>
<dbReference type="Gene3D" id="3.30.2310.20">
    <property type="entry name" value="RelE-like"/>
    <property type="match status" value="1"/>
</dbReference>
<dbReference type="KEGG" id="rlc:K227x_58290"/>
<dbReference type="EMBL" id="CP036525">
    <property type="protein sequence ID" value="QDT07402.1"/>
    <property type="molecule type" value="Genomic_DNA"/>
</dbReference>
<dbReference type="OrthoDB" id="278204at2"/>
<evidence type="ECO:0000256" key="1">
    <source>
        <dbReference type="ARBA" id="ARBA00022649"/>
    </source>
</evidence>
<reference evidence="2 3" key="1">
    <citation type="submission" date="2019-02" db="EMBL/GenBank/DDBJ databases">
        <title>Deep-cultivation of Planctomycetes and their phenomic and genomic characterization uncovers novel biology.</title>
        <authorList>
            <person name="Wiegand S."/>
            <person name="Jogler M."/>
            <person name="Boedeker C."/>
            <person name="Pinto D."/>
            <person name="Vollmers J."/>
            <person name="Rivas-Marin E."/>
            <person name="Kohn T."/>
            <person name="Peeters S.H."/>
            <person name="Heuer A."/>
            <person name="Rast P."/>
            <person name="Oberbeckmann S."/>
            <person name="Bunk B."/>
            <person name="Jeske O."/>
            <person name="Meyerdierks A."/>
            <person name="Storesund J.E."/>
            <person name="Kallscheuer N."/>
            <person name="Luecker S."/>
            <person name="Lage O.M."/>
            <person name="Pohl T."/>
            <person name="Merkel B.J."/>
            <person name="Hornburger P."/>
            <person name="Mueller R.-W."/>
            <person name="Bruemmer F."/>
            <person name="Labrenz M."/>
            <person name="Spormann A.M."/>
            <person name="Op den Camp H."/>
            <person name="Overmann J."/>
            <person name="Amann R."/>
            <person name="Jetten M.S.M."/>
            <person name="Mascher T."/>
            <person name="Medema M.H."/>
            <person name="Devos D.P."/>
            <person name="Kaster A.-K."/>
            <person name="Ovreas L."/>
            <person name="Rohde M."/>
            <person name="Galperin M.Y."/>
            <person name="Jogler C."/>
        </authorList>
    </citation>
    <scope>NUCLEOTIDE SEQUENCE [LARGE SCALE GENOMIC DNA]</scope>
    <source>
        <strain evidence="2 3">K22_7</strain>
    </source>
</reference>
<dbReference type="RefSeq" id="WP_145175318.1">
    <property type="nucleotide sequence ID" value="NZ_CP036525.1"/>
</dbReference>
<sequence>MAKRNFQTEFHPEAIREIRESIQWYRDRNEQAADAFRSLVQAAESLIERSPESCAPYLHETLGYRFQKYPFVLAYILREDRIYFVALAHTRRKPGYWRDRLED</sequence>
<dbReference type="AlphaFoldDB" id="A0A517NJU5"/>
<dbReference type="Pfam" id="PF05016">
    <property type="entry name" value="ParE_toxin"/>
    <property type="match status" value="1"/>
</dbReference>
<dbReference type="InterPro" id="IPR007712">
    <property type="entry name" value="RelE/ParE_toxin"/>
</dbReference>
<evidence type="ECO:0000313" key="2">
    <source>
        <dbReference type="EMBL" id="QDT07402.1"/>
    </source>
</evidence>
<dbReference type="InterPro" id="IPR035093">
    <property type="entry name" value="RelE/ParE_toxin_dom_sf"/>
</dbReference>
<name>A0A517NJU5_9BACT</name>
<proteinExistence type="predicted"/>
<keyword evidence="3" id="KW-1185">Reference proteome</keyword>